<organism evidence="4 5">
    <name type="scientific">Caldalkalibacillus horti</name>
    <dbReference type="NCBI Taxonomy" id="77523"/>
    <lineage>
        <taxon>Bacteria</taxon>
        <taxon>Bacillati</taxon>
        <taxon>Bacillota</taxon>
        <taxon>Bacilli</taxon>
        <taxon>Bacillales</taxon>
        <taxon>Bacillaceae</taxon>
        <taxon>Caldalkalibacillus</taxon>
    </lineage>
</organism>
<dbReference type="PROSITE" id="PS51677">
    <property type="entry name" value="NODB"/>
    <property type="match status" value="1"/>
</dbReference>
<comment type="caution">
    <text evidence="4">The sequence shown here is derived from an EMBL/GenBank/DDBJ whole genome shotgun (WGS) entry which is preliminary data.</text>
</comment>
<keyword evidence="2" id="KW-0732">Signal</keyword>
<protein>
    <recommendedName>
        <fullName evidence="3">NodB homology domain-containing protein</fullName>
    </recommendedName>
</protein>
<evidence type="ECO:0000259" key="3">
    <source>
        <dbReference type="PROSITE" id="PS51677"/>
    </source>
</evidence>
<name>A0ABT9W637_9BACI</name>
<dbReference type="PANTHER" id="PTHR10587">
    <property type="entry name" value="GLYCOSYL TRANSFERASE-RELATED"/>
    <property type="match status" value="1"/>
</dbReference>
<feature type="signal peptide" evidence="2">
    <location>
        <begin position="1"/>
        <end position="26"/>
    </location>
</feature>
<gene>
    <name evidence="4" type="ORF">J2S11_004491</name>
</gene>
<accession>A0ABT9W637</accession>
<dbReference type="SUPFAM" id="SSF88713">
    <property type="entry name" value="Glycoside hydrolase/deacetylase"/>
    <property type="match status" value="1"/>
</dbReference>
<dbReference type="CDD" id="cd10917">
    <property type="entry name" value="CE4_NodB_like_6s_7s"/>
    <property type="match status" value="1"/>
</dbReference>
<evidence type="ECO:0000256" key="1">
    <source>
        <dbReference type="SAM" id="MobiDB-lite"/>
    </source>
</evidence>
<dbReference type="InterPro" id="IPR011330">
    <property type="entry name" value="Glyco_hydro/deAcase_b/a-brl"/>
</dbReference>
<dbReference type="Proteomes" id="UP001235840">
    <property type="component" value="Unassembled WGS sequence"/>
</dbReference>
<feature type="chain" id="PRO_5047178565" description="NodB homology domain-containing protein" evidence="2">
    <location>
        <begin position="27"/>
        <end position="208"/>
    </location>
</feature>
<feature type="region of interest" description="Disordered" evidence="1">
    <location>
        <begin position="26"/>
        <end position="77"/>
    </location>
</feature>
<evidence type="ECO:0000313" key="5">
    <source>
        <dbReference type="Proteomes" id="UP001235840"/>
    </source>
</evidence>
<reference evidence="4 5" key="1">
    <citation type="submission" date="2023-07" db="EMBL/GenBank/DDBJ databases">
        <title>Genomic Encyclopedia of Type Strains, Phase IV (KMG-IV): sequencing the most valuable type-strain genomes for metagenomic binning, comparative biology and taxonomic classification.</title>
        <authorList>
            <person name="Goeker M."/>
        </authorList>
    </citation>
    <scope>NUCLEOTIDE SEQUENCE [LARGE SCALE GENOMIC DNA]</scope>
    <source>
        <strain evidence="4 5">DSM 12751</strain>
    </source>
</reference>
<dbReference type="InterPro" id="IPR002509">
    <property type="entry name" value="NODB_dom"/>
</dbReference>
<dbReference type="Pfam" id="PF01522">
    <property type="entry name" value="Polysacc_deac_1"/>
    <property type="match status" value="1"/>
</dbReference>
<evidence type="ECO:0000313" key="4">
    <source>
        <dbReference type="EMBL" id="MDQ0168529.1"/>
    </source>
</evidence>
<dbReference type="PROSITE" id="PS51257">
    <property type="entry name" value="PROKAR_LIPOPROTEIN"/>
    <property type="match status" value="1"/>
</dbReference>
<sequence length="208" mass="23925">MMKQHRVWLIFLLTLSLLGLVACTSASPSEQDETILEEKETTIPEQEEAVSEPGEEGTEDTPVDEVATSPEEDDVVNEPAPRYAVHPSLYYIYEVSDEGDEKKEGEKLALLTFDDTPTGEATYDILDTLDRYDAKAIFFVNGHYAERNVDTLHEIKDRGHLIGNHTWWHIYIRKEDPETVRDEIVRLNDFLEQELGERPTYFRPPTIK</sequence>
<evidence type="ECO:0000256" key="2">
    <source>
        <dbReference type="SAM" id="SignalP"/>
    </source>
</evidence>
<dbReference type="Gene3D" id="3.20.20.370">
    <property type="entry name" value="Glycoside hydrolase/deacetylase"/>
    <property type="match status" value="1"/>
</dbReference>
<dbReference type="RefSeq" id="WP_307398331.1">
    <property type="nucleotide sequence ID" value="NZ_BAAADK010000024.1"/>
</dbReference>
<dbReference type="EMBL" id="JAUSTY010000036">
    <property type="protein sequence ID" value="MDQ0168529.1"/>
    <property type="molecule type" value="Genomic_DNA"/>
</dbReference>
<feature type="domain" description="NodB homology" evidence="3">
    <location>
        <begin position="107"/>
        <end position="208"/>
    </location>
</feature>
<dbReference type="InterPro" id="IPR050248">
    <property type="entry name" value="Polysacc_deacetylase_ArnD"/>
</dbReference>
<feature type="compositionally biased region" description="Acidic residues" evidence="1">
    <location>
        <begin position="45"/>
        <end position="63"/>
    </location>
</feature>
<proteinExistence type="predicted"/>
<keyword evidence="5" id="KW-1185">Reference proteome</keyword>